<evidence type="ECO:0000259" key="12">
    <source>
        <dbReference type="Pfam" id="PF00593"/>
    </source>
</evidence>
<dbReference type="InterPro" id="IPR037066">
    <property type="entry name" value="Plug_dom_sf"/>
</dbReference>
<comment type="similarity">
    <text evidence="10 11">Belongs to the TonB-dependent receptor family.</text>
</comment>
<evidence type="ECO:0000256" key="11">
    <source>
        <dbReference type="RuleBase" id="RU003357"/>
    </source>
</evidence>
<evidence type="ECO:0000256" key="2">
    <source>
        <dbReference type="ARBA" id="ARBA00022448"/>
    </source>
</evidence>
<dbReference type="PANTHER" id="PTHR30069:SF53">
    <property type="entry name" value="COLICIN I RECEPTOR-RELATED"/>
    <property type="match status" value="1"/>
</dbReference>
<dbReference type="PANTHER" id="PTHR30069">
    <property type="entry name" value="TONB-DEPENDENT OUTER MEMBRANE RECEPTOR"/>
    <property type="match status" value="1"/>
</dbReference>
<dbReference type="SUPFAM" id="SSF56935">
    <property type="entry name" value="Porins"/>
    <property type="match status" value="1"/>
</dbReference>
<keyword evidence="14" id="KW-0675">Receptor</keyword>
<accession>A0AA86N0G0</accession>
<dbReference type="InterPro" id="IPR000531">
    <property type="entry name" value="Beta-barrel_TonB"/>
</dbReference>
<keyword evidence="6" id="KW-0406">Ion transport</keyword>
<evidence type="ECO:0000256" key="9">
    <source>
        <dbReference type="ARBA" id="ARBA00023237"/>
    </source>
</evidence>
<reference evidence="14" key="1">
    <citation type="submission" date="2022-10" db="EMBL/GenBank/DDBJ databases">
        <authorList>
            <person name="Koch H."/>
        </authorList>
    </citation>
    <scope>NUCLEOTIDE SEQUENCE</scope>
    <source>
        <strain evidence="14">DNF</strain>
    </source>
</reference>
<keyword evidence="15" id="KW-1185">Reference proteome</keyword>
<dbReference type="GO" id="GO:0015889">
    <property type="term" value="P:cobalamin transport"/>
    <property type="evidence" value="ECO:0007669"/>
    <property type="project" value="TreeGrafter"/>
</dbReference>
<evidence type="ECO:0000259" key="13">
    <source>
        <dbReference type="Pfam" id="PF07715"/>
    </source>
</evidence>
<dbReference type="Pfam" id="PF00593">
    <property type="entry name" value="TonB_dep_Rec_b-barrel"/>
    <property type="match status" value="1"/>
</dbReference>
<evidence type="ECO:0000256" key="7">
    <source>
        <dbReference type="ARBA" id="ARBA00023077"/>
    </source>
</evidence>
<evidence type="ECO:0000256" key="8">
    <source>
        <dbReference type="ARBA" id="ARBA00023136"/>
    </source>
</evidence>
<keyword evidence="5" id="KW-0732">Signal</keyword>
<keyword evidence="9 10" id="KW-0998">Cell outer membrane</keyword>
<dbReference type="RefSeq" id="WP_289269165.1">
    <property type="nucleotide sequence ID" value="NZ_OX365700.1"/>
</dbReference>
<sequence>MQDHRWGPMALMIGMCVMGWGAPEASAADTEEEPVPVRDVIISATKTEIDASKATSAVEVIRGEEMERKKFRSVLDALRLAQGITAFQSGGPGNIATVQMRGTKSAHTMVVIDGVIANSPNSGLFNFGNLSADNIERIEILRGAQSMLWGSDAMGGVIHIITKKGSGAPTANAFLEYGSFATLREGLSASGARGPFDFSFTLTRWDTSSFSSTNYQRGAYERDGFHNWNTSARIGAALPHHGRLDLTVRWWNADVDFDGQTGNSEPADMFGSRQTTRNLLLSGVYEQPITDWWSQKLTLAQGTERFMSQSGPAGFNVTTGQPIVPDPFCGFPAPAGSCFFPFAADFKTINRRLEWQHNVQIGKPLLLTAGYQFREEFGDNAQDFGADSAKRRIASNAGFAQAQVNLQDRLLLTAGIRYDSYNTFGDATTYRVTAGYHIHETGTKLRGSYATGFKAPTLNDLFFQSGGFPVSNPNLKPERSQSLDAGLDQSLWKGRVLLSGGYFWNHFRDLIQFPLLGAPSLCPPETFGFCPVNIAAARTQGWEFSGKISLMDGLELKAQYTNTHARDLTTGKRLARWPVDQASVGLAYQPIAPLHVFIDYRFVGARNNDIANSPGQRLGSFGVVNVAASYDLTKRWQIYGRIDNLLGQDYEEILTFGTPIRSVFGGIKFTY</sequence>
<name>A0AA86N0G0_9BACT</name>
<evidence type="ECO:0000256" key="10">
    <source>
        <dbReference type="PROSITE-ProRule" id="PRU01360"/>
    </source>
</evidence>
<dbReference type="CDD" id="cd01347">
    <property type="entry name" value="ligand_gated_channel"/>
    <property type="match status" value="1"/>
</dbReference>
<evidence type="ECO:0000256" key="4">
    <source>
        <dbReference type="ARBA" id="ARBA00022692"/>
    </source>
</evidence>
<evidence type="ECO:0000256" key="6">
    <source>
        <dbReference type="ARBA" id="ARBA00023065"/>
    </source>
</evidence>
<dbReference type="InterPro" id="IPR039426">
    <property type="entry name" value="TonB-dep_rcpt-like"/>
</dbReference>
<comment type="subcellular location">
    <subcellularLocation>
        <location evidence="1 10">Cell outer membrane</location>
        <topology evidence="1 10">Multi-pass membrane protein</topology>
    </subcellularLocation>
</comment>
<dbReference type="InterPro" id="IPR036942">
    <property type="entry name" value="Beta-barrel_TonB_sf"/>
</dbReference>
<keyword evidence="2 10" id="KW-0813">Transport</keyword>
<dbReference type="AlphaFoldDB" id="A0AA86N0G0"/>
<dbReference type="InterPro" id="IPR012910">
    <property type="entry name" value="Plug_dom"/>
</dbReference>
<evidence type="ECO:0000256" key="3">
    <source>
        <dbReference type="ARBA" id="ARBA00022452"/>
    </source>
</evidence>
<keyword evidence="4 10" id="KW-0812">Transmembrane</keyword>
<dbReference type="Gene3D" id="2.40.170.20">
    <property type="entry name" value="TonB-dependent receptor, beta-barrel domain"/>
    <property type="match status" value="1"/>
</dbReference>
<evidence type="ECO:0000313" key="14">
    <source>
        <dbReference type="EMBL" id="CAI4032443.1"/>
    </source>
</evidence>
<dbReference type="GO" id="GO:0006811">
    <property type="term" value="P:monoatomic ion transport"/>
    <property type="evidence" value="ECO:0007669"/>
    <property type="project" value="UniProtKB-KW"/>
</dbReference>
<dbReference type="PROSITE" id="PS52016">
    <property type="entry name" value="TONB_DEPENDENT_REC_3"/>
    <property type="match status" value="1"/>
</dbReference>
<keyword evidence="7 11" id="KW-0798">TonB box</keyword>
<dbReference type="EMBL" id="OX365700">
    <property type="protein sequence ID" value="CAI4032443.1"/>
    <property type="molecule type" value="Genomic_DNA"/>
</dbReference>
<dbReference type="KEGG" id="nti:DNFV4_02873"/>
<evidence type="ECO:0000256" key="5">
    <source>
        <dbReference type="ARBA" id="ARBA00022729"/>
    </source>
</evidence>
<evidence type="ECO:0000313" key="15">
    <source>
        <dbReference type="Proteomes" id="UP001179121"/>
    </source>
</evidence>
<keyword evidence="3 10" id="KW-1134">Transmembrane beta strand</keyword>
<organism evidence="14 15">
    <name type="scientific">Nitrospira tepida</name>
    <dbReference type="NCBI Taxonomy" id="2973512"/>
    <lineage>
        <taxon>Bacteria</taxon>
        <taxon>Pseudomonadati</taxon>
        <taxon>Nitrospirota</taxon>
        <taxon>Nitrospiria</taxon>
        <taxon>Nitrospirales</taxon>
        <taxon>Nitrospiraceae</taxon>
        <taxon>Nitrospira</taxon>
    </lineage>
</organism>
<keyword evidence="8 10" id="KW-0472">Membrane</keyword>
<proteinExistence type="inferred from homology"/>
<evidence type="ECO:0000256" key="1">
    <source>
        <dbReference type="ARBA" id="ARBA00004571"/>
    </source>
</evidence>
<dbReference type="Proteomes" id="UP001179121">
    <property type="component" value="Chromosome"/>
</dbReference>
<protein>
    <submittedName>
        <fullName evidence="14">TonB-dependent receptor</fullName>
    </submittedName>
</protein>
<dbReference type="Gene3D" id="2.170.130.10">
    <property type="entry name" value="TonB-dependent receptor, plug domain"/>
    <property type="match status" value="1"/>
</dbReference>
<feature type="domain" description="TonB-dependent receptor-like beta-barrel" evidence="12">
    <location>
        <begin position="205"/>
        <end position="645"/>
    </location>
</feature>
<dbReference type="GO" id="GO:0009279">
    <property type="term" value="C:cell outer membrane"/>
    <property type="evidence" value="ECO:0007669"/>
    <property type="project" value="UniProtKB-SubCell"/>
</dbReference>
<gene>
    <name evidence="14" type="ORF">DNFV4_02873</name>
</gene>
<feature type="domain" description="TonB-dependent receptor plug" evidence="13">
    <location>
        <begin position="52"/>
        <end position="157"/>
    </location>
</feature>
<dbReference type="Pfam" id="PF07715">
    <property type="entry name" value="Plug"/>
    <property type="match status" value="1"/>
</dbReference>